<protein>
    <recommendedName>
        <fullName evidence="7">Epidermal patterning factor-like protein</fullName>
    </recommendedName>
</protein>
<reference evidence="9" key="2">
    <citation type="submission" date="2025-08" db="UniProtKB">
        <authorList>
            <consortium name="RefSeq"/>
        </authorList>
    </citation>
    <scope>IDENTIFICATION</scope>
    <source>
        <tissue evidence="9">Whole plant</tissue>
    </source>
</reference>
<dbReference type="PANTHER" id="PTHR33109:SF60">
    <property type="entry name" value="EPIDERMAL PATTERNING FACTOR-LIKE PROTEIN 8"/>
    <property type="match status" value="1"/>
</dbReference>
<keyword evidence="5 7" id="KW-0732">Signal</keyword>
<dbReference type="InterPro" id="IPR039455">
    <property type="entry name" value="EPFL"/>
</dbReference>
<dbReference type="RefSeq" id="XP_015933249.1">
    <property type="nucleotide sequence ID" value="XM_016077763.3"/>
</dbReference>
<evidence type="ECO:0000256" key="3">
    <source>
        <dbReference type="ARBA" id="ARBA00022473"/>
    </source>
</evidence>
<comment type="function">
    <text evidence="7">Controls stomatal patterning.</text>
</comment>
<sequence length="106" mass="11725">MAPHGFKLAIFFTVAFILSLTLLLPISGDAGGRSLLGEDESNNKAVIGSRPPACVDKCMKCRPCMATVIVPNHRRSKGLFKHNDNKDDSYYLLSWRCTCGNKLFHP</sequence>
<dbReference type="AlphaFoldDB" id="A0A6P4B717"/>
<reference evidence="8" key="1">
    <citation type="journal article" date="2016" name="Nat. Genet.">
        <title>The genome sequences of Arachis duranensis and Arachis ipaensis, the diploid ancestors of cultivated peanut.</title>
        <authorList>
            <person name="Bertioli D.J."/>
            <person name="Cannon S.B."/>
            <person name="Froenicke L."/>
            <person name="Huang G."/>
            <person name="Farmer A.D."/>
            <person name="Cannon E.K."/>
            <person name="Liu X."/>
            <person name="Gao D."/>
            <person name="Clevenger J."/>
            <person name="Dash S."/>
            <person name="Ren L."/>
            <person name="Moretzsohn M.C."/>
            <person name="Shirasawa K."/>
            <person name="Huang W."/>
            <person name="Vidigal B."/>
            <person name="Abernathy B."/>
            <person name="Chu Y."/>
            <person name="Niederhuth C.E."/>
            <person name="Umale P."/>
            <person name="Araujo A.C."/>
            <person name="Kozik A."/>
            <person name="Kim K.D."/>
            <person name="Burow M.D."/>
            <person name="Varshney R.K."/>
            <person name="Wang X."/>
            <person name="Zhang X."/>
            <person name="Barkley N."/>
            <person name="Guimaraes P.M."/>
            <person name="Isobe S."/>
            <person name="Guo B."/>
            <person name="Liao B."/>
            <person name="Stalker H.T."/>
            <person name="Schmitz R.J."/>
            <person name="Scheffler B.E."/>
            <person name="Leal-Bertioli S.C."/>
            <person name="Xun X."/>
            <person name="Jackson S.A."/>
            <person name="Michelmore R."/>
            <person name="Ozias-Akins P."/>
        </authorList>
    </citation>
    <scope>NUCLEOTIDE SEQUENCE [LARGE SCALE GENOMIC DNA]</scope>
    <source>
        <strain evidence="8">cv. V14167</strain>
    </source>
</reference>
<gene>
    <name evidence="9" type="primary">LOC107459537</name>
</gene>
<keyword evidence="3 7" id="KW-0217">Developmental protein</keyword>
<evidence type="ECO:0000256" key="7">
    <source>
        <dbReference type="RuleBase" id="RU367102"/>
    </source>
</evidence>
<evidence type="ECO:0000256" key="4">
    <source>
        <dbReference type="ARBA" id="ARBA00022525"/>
    </source>
</evidence>
<dbReference type="OrthoDB" id="1874659at2759"/>
<feature type="signal peptide" evidence="7">
    <location>
        <begin position="1"/>
        <end position="23"/>
    </location>
</feature>
<name>A0A6P4B717_ARADU</name>
<evidence type="ECO:0000313" key="9">
    <source>
        <dbReference type="RefSeq" id="XP_015933249.1"/>
    </source>
</evidence>
<comment type="subcellular location">
    <subcellularLocation>
        <location evidence="1 7">Secreted</location>
    </subcellularLocation>
</comment>
<dbReference type="GeneID" id="107459537"/>
<comment type="similarity">
    <text evidence="2 7">Belongs to the plant cysteine rich small secretory peptide family. Epidermal patterning factor subfamily.</text>
</comment>
<keyword evidence="6" id="KW-1015">Disulfide bond</keyword>
<evidence type="ECO:0000256" key="1">
    <source>
        <dbReference type="ARBA" id="ARBA00004613"/>
    </source>
</evidence>
<proteinExistence type="inferred from homology"/>
<dbReference type="GO" id="GO:0005576">
    <property type="term" value="C:extracellular region"/>
    <property type="evidence" value="ECO:0007669"/>
    <property type="project" value="UniProtKB-SubCell"/>
</dbReference>
<dbReference type="Proteomes" id="UP000515211">
    <property type="component" value="Chromosome 7"/>
</dbReference>
<evidence type="ECO:0000256" key="2">
    <source>
        <dbReference type="ARBA" id="ARBA00008127"/>
    </source>
</evidence>
<dbReference type="GO" id="GO:0010052">
    <property type="term" value="P:guard cell differentiation"/>
    <property type="evidence" value="ECO:0007669"/>
    <property type="project" value="UniProtKB-UniRule"/>
</dbReference>
<accession>A0A6P4B717</accession>
<feature type="chain" id="PRO_5028522053" description="Epidermal patterning factor-like protein" evidence="7">
    <location>
        <begin position="24"/>
        <end position="106"/>
    </location>
</feature>
<keyword evidence="8" id="KW-1185">Reference proteome</keyword>
<evidence type="ECO:0000313" key="8">
    <source>
        <dbReference type="Proteomes" id="UP000515211"/>
    </source>
</evidence>
<keyword evidence="4 7" id="KW-0964">Secreted</keyword>
<dbReference type="PANTHER" id="PTHR33109">
    <property type="entry name" value="EPIDERMAL PATTERNING FACTOR-LIKE PROTEIN 4"/>
    <property type="match status" value="1"/>
</dbReference>
<organism evidence="8 9">
    <name type="scientific">Arachis duranensis</name>
    <name type="common">Wild peanut</name>
    <dbReference type="NCBI Taxonomy" id="130453"/>
    <lineage>
        <taxon>Eukaryota</taxon>
        <taxon>Viridiplantae</taxon>
        <taxon>Streptophyta</taxon>
        <taxon>Embryophyta</taxon>
        <taxon>Tracheophyta</taxon>
        <taxon>Spermatophyta</taxon>
        <taxon>Magnoliopsida</taxon>
        <taxon>eudicotyledons</taxon>
        <taxon>Gunneridae</taxon>
        <taxon>Pentapetalae</taxon>
        <taxon>rosids</taxon>
        <taxon>fabids</taxon>
        <taxon>Fabales</taxon>
        <taxon>Fabaceae</taxon>
        <taxon>Papilionoideae</taxon>
        <taxon>50 kb inversion clade</taxon>
        <taxon>dalbergioids sensu lato</taxon>
        <taxon>Dalbergieae</taxon>
        <taxon>Pterocarpus clade</taxon>
        <taxon>Arachis</taxon>
    </lineage>
</organism>
<dbReference type="Pfam" id="PF17181">
    <property type="entry name" value="EPF"/>
    <property type="match status" value="1"/>
</dbReference>
<evidence type="ECO:0000256" key="5">
    <source>
        <dbReference type="ARBA" id="ARBA00022729"/>
    </source>
</evidence>
<evidence type="ECO:0000256" key="6">
    <source>
        <dbReference type="ARBA" id="ARBA00023157"/>
    </source>
</evidence>
<dbReference type="KEGG" id="adu:107459537"/>